<dbReference type="AlphaFoldDB" id="A0A2H0VGH8"/>
<dbReference type="InterPro" id="IPR012902">
    <property type="entry name" value="N_methyl_site"/>
</dbReference>
<reference evidence="3" key="1">
    <citation type="submission" date="2017-09" db="EMBL/GenBank/DDBJ databases">
        <title>Depth-based differentiation of microbial function through sediment-hosted aquifers and enrichment of novel symbionts in the deep terrestrial subsurface.</title>
        <authorList>
            <person name="Probst A.J."/>
            <person name="Ladd B."/>
            <person name="Jarett J.K."/>
            <person name="Geller-Mcgrath D.E."/>
            <person name="Sieber C.M.K."/>
            <person name="Emerson J.B."/>
            <person name="Anantharaman K."/>
            <person name="Thomas B.C."/>
            <person name="Malmstrom R."/>
            <person name="Stieglmeier M."/>
            <person name="Klingl A."/>
            <person name="Woyke T."/>
            <person name="Ryan C.M."/>
            <person name="Banfield J.F."/>
        </authorList>
    </citation>
    <scope>NUCLEOTIDE SEQUENCE [LARGE SCALE GENOMIC DNA]</scope>
</reference>
<keyword evidence="1" id="KW-0472">Membrane</keyword>
<dbReference type="EMBL" id="PFAH01000002">
    <property type="protein sequence ID" value="PIR98196.1"/>
    <property type="molecule type" value="Genomic_DNA"/>
</dbReference>
<dbReference type="Proteomes" id="UP000231466">
    <property type="component" value="Unassembled WGS sequence"/>
</dbReference>
<keyword evidence="1" id="KW-1133">Transmembrane helix</keyword>
<organism evidence="2 3">
    <name type="scientific">Candidatus Colwellbacteria bacterium CG10_big_fil_rev_8_21_14_0_10_42_22</name>
    <dbReference type="NCBI Taxonomy" id="1974540"/>
    <lineage>
        <taxon>Bacteria</taxon>
        <taxon>Candidatus Colwelliibacteriota</taxon>
    </lineage>
</organism>
<protein>
    <submittedName>
        <fullName evidence="2">Uncharacterized protein</fullName>
    </submittedName>
</protein>
<comment type="caution">
    <text evidence="2">The sequence shown here is derived from an EMBL/GenBank/DDBJ whole genome shotgun (WGS) entry which is preliminary data.</text>
</comment>
<evidence type="ECO:0000313" key="3">
    <source>
        <dbReference type="Proteomes" id="UP000231466"/>
    </source>
</evidence>
<name>A0A2H0VGH8_9BACT</name>
<evidence type="ECO:0000313" key="2">
    <source>
        <dbReference type="EMBL" id="PIR98196.1"/>
    </source>
</evidence>
<sequence>MTSYKNKGQSLLEILIAISISAIIIGSAVTAVMIALRTSKDTSESQKAYAIAQDILENVRSYAEGNWATFYATTTSSETYYLAEDVITATSTTLSLNTGTTTVSLSENDITTTYTAWFTTDPVYRNTNNKITTNESYPNIVDPITLNITAHVSWPVGDDTKQIQLSQYISRIRSDTYIFTDWSGSDGQVGPITDPLDPDYFSADSIIATGTGAITFP</sequence>
<dbReference type="Pfam" id="PF07963">
    <property type="entry name" value="N_methyl"/>
    <property type="match status" value="1"/>
</dbReference>
<accession>A0A2H0VGH8</accession>
<feature type="transmembrane region" description="Helical" evidence="1">
    <location>
        <begin position="12"/>
        <end position="36"/>
    </location>
</feature>
<gene>
    <name evidence="2" type="ORF">COT89_00575</name>
</gene>
<proteinExistence type="predicted"/>
<evidence type="ECO:0000256" key="1">
    <source>
        <dbReference type="SAM" id="Phobius"/>
    </source>
</evidence>
<keyword evidence="1" id="KW-0812">Transmembrane</keyword>